<dbReference type="GO" id="GO:0030170">
    <property type="term" value="F:pyridoxal phosphate binding"/>
    <property type="evidence" value="ECO:0007669"/>
    <property type="project" value="InterPro"/>
</dbReference>
<dbReference type="RefSeq" id="WP_094397229.1">
    <property type="nucleotide sequence ID" value="NZ_CP016893.1"/>
</dbReference>
<dbReference type="Gene3D" id="3.90.1150.10">
    <property type="entry name" value="Aspartate Aminotransferase, domain 1"/>
    <property type="match status" value="1"/>
</dbReference>
<dbReference type="Pfam" id="PF00266">
    <property type="entry name" value="Aminotran_5"/>
    <property type="match status" value="1"/>
</dbReference>
<evidence type="ECO:0000256" key="5">
    <source>
        <dbReference type="ARBA" id="ARBA00022898"/>
    </source>
</evidence>
<gene>
    <name evidence="8" type="ORF">Thert_01364</name>
</gene>
<evidence type="ECO:0000313" key="8">
    <source>
        <dbReference type="EMBL" id="AST57427.1"/>
    </source>
</evidence>
<proteinExistence type="inferred from homology"/>
<comment type="similarity">
    <text evidence="2">Belongs to the class-V pyridoxal-phosphate-dependent aminotransferase family. Csd subfamily.</text>
</comment>
<dbReference type="EC" id="2.8.1.7" evidence="3"/>
<dbReference type="InterPro" id="IPR015422">
    <property type="entry name" value="PyrdxlP-dep_Trfase_small"/>
</dbReference>
<dbReference type="InterPro" id="IPR015424">
    <property type="entry name" value="PyrdxlP-dep_Trfase"/>
</dbReference>
<comment type="cofactor">
    <cofactor evidence="1">
        <name>pyridoxal 5'-phosphate</name>
        <dbReference type="ChEBI" id="CHEBI:597326"/>
    </cofactor>
</comment>
<keyword evidence="4" id="KW-0808">Transferase</keyword>
<evidence type="ECO:0000256" key="1">
    <source>
        <dbReference type="ARBA" id="ARBA00001933"/>
    </source>
</evidence>
<dbReference type="GO" id="GO:0006534">
    <property type="term" value="P:cysteine metabolic process"/>
    <property type="evidence" value="ECO:0007669"/>
    <property type="project" value="InterPro"/>
</dbReference>
<dbReference type="NCBIfam" id="TIGR01977">
    <property type="entry name" value="am_tr_V_EF2568"/>
    <property type="match status" value="1"/>
</dbReference>
<dbReference type="EMBL" id="CP016893">
    <property type="protein sequence ID" value="AST57427.1"/>
    <property type="molecule type" value="Genomic_DNA"/>
</dbReference>
<dbReference type="InterPro" id="IPR015421">
    <property type="entry name" value="PyrdxlP-dep_Trfase_major"/>
</dbReference>
<feature type="domain" description="Aminotransferase class V" evidence="7">
    <location>
        <begin position="2"/>
        <end position="368"/>
    </location>
</feature>
<dbReference type="InterPro" id="IPR010969">
    <property type="entry name" value="Cys_dSase-rel_unknwn_funct"/>
</dbReference>
<dbReference type="SUPFAM" id="SSF53383">
    <property type="entry name" value="PLP-dependent transferases"/>
    <property type="match status" value="1"/>
</dbReference>
<sequence length="382" mass="42129">MIYFDNAATSYPKPESVYDEIDRVMRYCGNPGRGSHRLAIESGKHILEARQELCQLFNINDPMRVIFTLNTTDSLNIALKGILNEGDHVITSSMEHNSMIRPLIALRDSNYIDLTIVKCDQKGNIDVNDVRKAIKKNTKLIAMIHASNVTGTLMPIREIGSIAREMGIYFLVDAAQTAGSYPIDVEEDNIDLLAFPGHKSLFGPQGTGGLYVRDKIKLKTIKEGGTGSNSENIHQPDMMPDMLESGTPNTPGIAGLKEGVKYIRSIGVENILKHERKLTKRFIDGVKDIPNLILYGNNDEERRVGVISINIKGIDSGEVSYILDKAFDIATRSGLHCSSLAHQTIGTLKTGTVRFGIGYFNTEDEVDKAVDALYTIAKQALS</sequence>
<dbReference type="AlphaFoldDB" id="A0A223HYF8"/>
<comment type="catalytic activity">
    <reaction evidence="6">
        <text>(sulfur carrier)-H + L-cysteine = (sulfur carrier)-SH + L-alanine</text>
        <dbReference type="Rhea" id="RHEA:43892"/>
        <dbReference type="Rhea" id="RHEA-COMP:14737"/>
        <dbReference type="Rhea" id="RHEA-COMP:14739"/>
        <dbReference type="ChEBI" id="CHEBI:29917"/>
        <dbReference type="ChEBI" id="CHEBI:35235"/>
        <dbReference type="ChEBI" id="CHEBI:57972"/>
        <dbReference type="ChEBI" id="CHEBI:64428"/>
        <dbReference type="EC" id="2.8.1.7"/>
    </reaction>
</comment>
<dbReference type="Proteomes" id="UP000214975">
    <property type="component" value="Chromosome"/>
</dbReference>
<evidence type="ECO:0000256" key="4">
    <source>
        <dbReference type="ARBA" id="ARBA00022679"/>
    </source>
</evidence>
<dbReference type="InterPro" id="IPR000192">
    <property type="entry name" value="Aminotrans_V_dom"/>
</dbReference>
<dbReference type="PIRSF" id="PIRSF005572">
    <property type="entry name" value="NifS"/>
    <property type="match status" value="1"/>
</dbReference>
<reference evidence="8 9" key="1">
    <citation type="submission" date="2016-08" db="EMBL/GenBank/DDBJ databases">
        <title>A novel genetic cassette of butanologenic Thermoanaerobacterium thermosaccharolyticum that directly convert cellulose to butanol.</title>
        <authorList>
            <person name="Li T."/>
            <person name="He J."/>
        </authorList>
    </citation>
    <scope>NUCLEOTIDE SEQUENCE [LARGE SCALE GENOMIC DNA]</scope>
    <source>
        <strain evidence="8 9">TG57</strain>
    </source>
</reference>
<evidence type="ECO:0000256" key="3">
    <source>
        <dbReference type="ARBA" id="ARBA00012239"/>
    </source>
</evidence>
<evidence type="ECO:0000313" key="9">
    <source>
        <dbReference type="Proteomes" id="UP000214975"/>
    </source>
</evidence>
<name>A0A223HYF8_THETR</name>
<evidence type="ECO:0000256" key="6">
    <source>
        <dbReference type="ARBA" id="ARBA00050776"/>
    </source>
</evidence>
<protein>
    <recommendedName>
        <fullName evidence="3">cysteine desulfurase</fullName>
        <ecNumber evidence="3">2.8.1.7</ecNumber>
    </recommendedName>
</protein>
<evidence type="ECO:0000259" key="7">
    <source>
        <dbReference type="Pfam" id="PF00266"/>
    </source>
</evidence>
<dbReference type="InterPro" id="IPR016454">
    <property type="entry name" value="Cysteine_dSase"/>
</dbReference>
<accession>A0A223HYF8</accession>
<dbReference type="PANTHER" id="PTHR43586:SF4">
    <property type="entry name" value="ISOPENICILLIN N EPIMERASE"/>
    <property type="match status" value="1"/>
</dbReference>
<organism evidence="8 9">
    <name type="scientific">Thermoanaerobacterium thermosaccharolyticum</name>
    <name type="common">Clostridium thermosaccharolyticum</name>
    <dbReference type="NCBI Taxonomy" id="1517"/>
    <lineage>
        <taxon>Bacteria</taxon>
        <taxon>Bacillati</taxon>
        <taxon>Bacillota</taxon>
        <taxon>Clostridia</taxon>
        <taxon>Thermoanaerobacterales</taxon>
        <taxon>Thermoanaerobacteraceae</taxon>
        <taxon>Thermoanaerobacterium</taxon>
    </lineage>
</organism>
<dbReference type="PANTHER" id="PTHR43586">
    <property type="entry name" value="CYSTEINE DESULFURASE"/>
    <property type="match status" value="1"/>
</dbReference>
<dbReference type="GO" id="GO:0031071">
    <property type="term" value="F:cysteine desulfurase activity"/>
    <property type="evidence" value="ECO:0007669"/>
    <property type="project" value="UniProtKB-EC"/>
</dbReference>
<dbReference type="CDD" id="cd06453">
    <property type="entry name" value="SufS_like"/>
    <property type="match status" value="1"/>
</dbReference>
<dbReference type="InterPro" id="IPR010970">
    <property type="entry name" value="Cys_dSase_SufS"/>
</dbReference>
<dbReference type="Gene3D" id="3.40.640.10">
    <property type="entry name" value="Type I PLP-dependent aspartate aminotransferase-like (Major domain)"/>
    <property type="match status" value="1"/>
</dbReference>
<evidence type="ECO:0000256" key="2">
    <source>
        <dbReference type="ARBA" id="ARBA00010447"/>
    </source>
</evidence>
<keyword evidence="5" id="KW-0663">Pyridoxal phosphate</keyword>